<dbReference type="InterPro" id="IPR004655">
    <property type="entry name" value="FabH"/>
</dbReference>
<dbReference type="EC" id="2.3.1.180" evidence="3 13"/>
<evidence type="ECO:0000256" key="12">
    <source>
        <dbReference type="ARBA" id="ARBA00051096"/>
    </source>
</evidence>
<keyword evidence="11 13" id="KW-0012">Acyltransferase</keyword>
<evidence type="ECO:0000256" key="3">
    <source>
        <dbReference type="ARBA" id="ARBA00012333"/>
    </source>
</evidence>
<keyword evidence="7 13" id="KW-0276">Fatty acid metabolism</keyword>
<dbReference type="EMBL" id="CP048877">
    <property type="protein sequence ID" value="QIJ72191.1"/>
    <property type="molecule type" value="Genomic_DNA"/>
</dbReference>
<evidence type="ECO:0000256" key="7">
    <source>
        <dbReference type="ARBA" id="ARBA00022832"/>
    </source>
</evidence>
<dbReference type="Proteomes" id="UP000502179">
    <property type="component" value="Chromosome"/>
</dbReference>
<feature type="active site" evidence="13">
    <location>
        <position position="283"/>
    </location>
</feature>
<dbReference type="PANTHER" id="PTHR34069">
    <property type="entry name" value="3-OXOACYL-[ACYL-CARRIER-PROTEIN] SYNTHASE 3"/>
    <property type="match status" value="1"/>
</dbReference>
<keyword evidence="5 13" id="KW-0444">Lipid biosynthesis</keyword>
<organism evidence="14 15">
    <name type="scientific">Thermosulfuriphilus ammonigenes</name>
    <dbReference type="NCBI Taxonomy" id="1936021"/>
    <lineage>
        <taxon>Bacteria</taxon>
        <taxon>Pseudomonadati</taxon>
        <taxon>Thermodesulfobacteriota</taxon>
        <taxon>Thermodesulfobacteria</taxon>
        <taxon>Thermodesulfobacteriales</taxon>
        <taxon>Thermodesulfobacteriaceae</taxon>
        <taxon>Thermosulfuriphilus</taxon>
    </lineage>
</organism>
<comment type="subunit">
    <text evidence="13">Homodimer.</text>
</comment>
<evidence type="ECO:0000256" key="9">
    <source>
        <dbReference type="ARBA" id="ARBA00023160"/>
    </source>
</evidence>
<evidence type="ECO:0000256" key="1">
    <source>
        <dbReference type="ARBA" id="ARBA00005194"/>
    </source>
</evidence>
<feature type="active site" evidence="13">
    <location>
        <position position="113"/>
    </location>
</feature>
<dbReference type="AlphaFoldDB" id="A0A6G7PXE6"/>
<sequence length="326" mass="35462">MAQTVIIGTGSKVPSRVVTNADLEKMVDTTDEWITTRSGIKERRIVTAGETNSYLATEAARRALEAADLTPQDISLIIVATMTPDMPMPSVACLVQKNLGAIQAGAFDISATCSGFLYALTVADRFIKADPRQKILVIGSEVLSAKVNWQDRTTCVLFGDGAGAVVVTGSQEGDRGILTTHLRADGSLWELLTLKGCGSRYPIDSDLPREEFFIRMNGREVFKNAVRAMESVALETLAEMGLKGEDLDLLITHQANIRIIEFLRERLAIPAEKVFINIHKYGNTSAASIPLALDEAVRTGRLKEGDLLLMVAFGGGFTWASVLMKW</sequence>
<evidence type="ECO:0000256" key="11">
    <source>
        <dbReference type="ARBA" id="ARBA00023315"/>
    </source>
</evidence>
<gene>
    <name evidence="13" type="primary">fabH</name>
    <name evidence="14" type="ORF">G4V39_07875</name>
</gene>
<comment type="catalytic activity">
    <reaction evidence="12">
        <text>malonyl-[ACP] + acetyl-CoA + H(+) = 3-oxobutanoyl-[ACP] + CO2 + CoA</text>
        <dbReference type="Rhea" id="RHEA:12080"/>
        <dbReference type="Rhea" id="RHEA-COMP:9623"/>
        <dbReference type="Rhea" id="RHEA-COMP:9625"/>
        <dbReference type="ChEBI" id="CHEBI:15378"/>
        <dbReference type="ChEBI" id="CHEBI:16526"/>
        <dbReference type="ChEBI" id="CHEBI:57287"/>
        <dbReference type="ChEBI" id="CHEBI:57288"/>
        <dbReference type="ChEBI" id="CHEBI:78449"/>
        <dbReference type="ChEBI" id="CHEBI:78450"/>
        <dbReference type="EC" id="2.3.1.180"/>
    </reaction>
    <physiologicalReaction direction="left-to-right" evidence="12">
        <dbReference type="Rhea" id="RHEA:12081"/>
    </physiologicalReaction>
</comment>
<dbReference type="Pfam" id="PF08541">
    <property type="entry name" value="ACP_syn_III_C"/>
    <property type="match status" value="1"/>
</dbReference>
<keyword evidence="4 13" id="KW-0963">Cytoplasm</keyword>
<keyword evidence="15" id="KW-1185">Reference proteome</keyword>
<comment type="similarity">
    <text evidence="2 13">Belongs to the thiolase-like superfamily. FabH family.</text>
</comment>
<dbReference type="GO" id="GO:0004315">
    <property type="term" value="F:3-oxoacyl-[acyl-carrier-protein] synthase activity"/>
    <property type="evidence" value="ECO:0007669"/>
    <property type="project" value="InterPro"/>
</dbReference>
<evidence type="ECO:0000313" key="14">
    <source>
        <dbReference type="EMBL" id="QIJ72191.1"/>
    </source>
</evidence>
<keyword evidence="8 13" id="KW-0443">Lipid metabolism</keyword>
<dbReference type="InterPro" id="IPR013751">
    <property type="entry name" value="ACP_syn_III_N"/>
</dbReference>
<dbReference type="HAMAP" id="MF_01815">
    <property type="entry name" value="FabH"/>
    <property type="match status" value="1"/>
</dbReference>
<accession>A0A6G7PXE6</accession>
<dbReference type="NCBIfam" id="NF006829">
    <property type="entry name" value="PRK09352.1"/>
    <property type="match status" value="1"/>
</dbReference>
<keyword evidence="6 13" id="KW-0808">Transferase</keyword>
<protein>
    <recommendedName>
        <fullName evidence="3 13">Beta-ketoacyl-[acyl-carrier-protein] synthase III</fullName>
        <shortName evidence="13">Beta-ketoacyl-ACP synthase III</shortName>
        <shortName evidence="13">KAS III</shortName>
        <ecNumber evidence="3 13">2.3.1.180</ecNumber>
    </recommendedName>
    <alternativeName>
        <fullName evidence="13">3-oxoacyl-[acyl-carrier-protein] synthase 3</fullName>
    </alternativeName>
    <alternativeName>
        <fullName evidence="13">3-oxoacyl-[acyl-carrier-protein] synthase III</fullName>
    </alternativeName>
</protein>
<evidence type="ECO:0000256" key="6">
    <source>
        <dbReference type="ARBA" id="ARBA00022679"/>
    </source>
</evidence>
<feature type="region of interest" description="ACP-binding" evidence="13">
    <location>
        <begin position="254"/>
        <end position="258"/>
    </location>
</feature>
<evidence type="ECO:0000313" key="15">
    <source>
        <dbReference type="Proteomes" id="UP000502179"/>
    </source>
</evidence>
<dbReference type="GO" id="GO:0006633">
    <property type="term" value="P:fatty acid biosynthetic process"/>
    <property type="evidence" value="ECO:0007669"/>
    <property type="project" value="UniProtKB-UniRule"/>
</dbReference>
<proteinExistence type="inferred from homology"/>
<dbReference type="UniPathway" id="UPA00094"/>
<feature type="active site" evidence="13">
    <location>
        <position position="253"/>
    </location>
</feature>
<keyword evidence="10 13" id="KW-0511">Multifunctional enzyme</keyword>
<evidence type="ECO:0000256" key="8">
    <source>
        <dbReference type="ARBA" id="ARBA00023098"/>
    </source>
</evidence>
<name>A0A6G7PXE6_9BACT</name>
<comment type="function">
    <text evidence="13">Catalyzes the condensation reaction of fatty acid synthesis by the addition to an acyl acceptor of two carbons from malonyl-ACP. Catalyzes the first condensation reaction which initiates fatty acid synthesis and may therefore play a role in governing the total rate of fatty acid production. Possesses both acetoacetyl-ACP synthase and acetyl transacylase activities. Its substrate specificity determines the biosynthesis of branched-chain and/or straight-chain of fatty acids.</text>
</comment>
<evidence type="ECO:0000256" key="5">
    <source>
        <dbReference type="ARBA" id="ARBA00022516"/>
    </source>
</evidence>
<comment type="pathway">
    <text evidence="1 13">Lipid metabolism; fatty acid biosynthesis.</text>
</comment>
<dbReference type="InterPro" id="IPR016039">
    <property type="entry name" value="Thiolase-like"/>
</dbReference>
<comment type="domain">
    <text evidence="13">The last Arg residue of the ACP-binding site is essential for the weak association between ACP/AcpP and FabH.</text>
</comment>
<dbReference type="KEGG" id="tav:G4V39_07875"/>
<dbReference type="SUPFAM" id="SSF53901">
    <property type="entry name" value="Thiolase-like"/>
    <property type="match status" value="1"/>
</dbReference>
<dbReference type="RefSeq" id="WP_166032409.1">
    <property type="nucleotide sequence ID" value="NZ_CP048877.1"/>
</dbReference>
<evidence type="ECO:0000256" key="10">
    <source>
        <dbReference type="ARBA" id="ARBA00023268"/>
    </source>
</evidence>
<dbReference type="NCBIfam" id="TIGR00747">
    <property type="entry name" value="fabH"/>
    <property type="match status" value="1"/>
</dbReference>
<dbReference type="InterPro" id="IPR013747">
    <property type="entry name" value="ACP_syn_III_C"/>
</dbReference>
<comment type="subcellular location">
    <subcellularLocation>
        <location evidence="13">Cytoplasm</location>
    </subcellularLocation>
</comment>
<dbReference type="GO" id="GO:0005737">
    <property type="term" value="C:cytoplasm"/>
    <property type="evidence" value="ECO:0007669"/>
    <property type="project" value="UniProtKB-SubCell"/>
</dbReference>
<keyword evidence="9 13" id="KW-0275">Fatty acid biosynthesis</keyword>
<dbReference type="GO" id="GO:0044550">
    <property type="term" value="P:secondary metabolite biosynthetic process"/>
    <property type="evidence" value="ECO:0007669"/>
    <property type="project" value="TreeGrafter"/>
</dbReference>
<dbReference type="CDD" id="cd00830">
    <property type="entry name" value="KAS_III"/>
    <property type="match status" value="1"/>
</dbReference>
<evidence type="ECO:0000256" key="2">
    <source>
        <dbReference type="ARBA" id="ARBA00008642"/>
    </source>
</evidence>
<dbReference type="PANTHER" id="PTHR34069:SF2">
    <property type="entry name" value="BETA-KETOACYL-[ACYL-CARRIER-PROTEIN] SYNTHASE III"/>
    <property type="match status" value="1"/>
</dbReference>
<dbReference type="Pfam" id="PF08545">
    <property type="entry name" value="ACP_syn_III"/>
    <property type="match status" value="1"/>
</dbReference>
<dbReference type="Gene3D" id="3.40.47.10">
    <property type="match status" value="1"/>
</dbReference>
<dbReference type="GO" id="GO:0033818">
    <property type="term" value="F:beta-ketoacyl-acyl-carrier-protein synthase III activity"/>
    <property type="evidence" value="ECO:0007669"/>
    <property type="project" value="UniProtKB-UniRule"/>
</dbReference>
<reference evidence="14 15" key="1">
    <citation type="submission" date="2020-02" db="EMBL/GenBank/DDBJ databases">
        <title>Genome analysis of Thermosulfuriphilus ammonigenes ST65T, an anaerobic thermophilic chemolithoautotrophic bacterium isolated from a deep-sea hydrothermal vent.</title>
        <authorList>
            <person name="Slobodkina G."/>
            <person name="Allioux M."/>
            <person name="Merkel A."/>
            <person name="Alain K."/>
            <person name="Jebbar M."/>
            <person name="Slobodkin A."/>
        </authorList>
    </citation>
    <scope>NUCLEOTIDE SEQUENCE [LARGE SCALE GENOMIC DNA]</scope>
    <source>
        <strain evidence="14 15">ST65</strain>
    </source>
</reference>
<dbReference type="FunFam" id="3.40.47.10:FF:000004">
    <property type="entry name" value="3-oxoacyl-[acyl-carrier-protein] synthase 3"/>
    <property type="match status" value="1"/>
</dbReference>
<evidence type="ECO:0000256" key="4">
    <source>
        <dbReference type="ARBA" id="ARBA00022490"/>
    </source>
</evidence>
<evidence type="ECO:0000256" key="13">
    <source>
        <dbReference type="HAMAP-Rule" id="MF_01815"/>
    </source>
</evidence>